<dbReference type="SUPFAM" id="SSF100879">
    <property type="entry name" value="Lesion bypass DNA polymerase (Y-family), little finger domain"/>
    <property type="match status" value="1"/>
</dbReference>
<reference evidence="3 4" key="1">
    <citation type="submission" date="2017-11" db="EMBL/GenBank/DDBJ databases">
        <title>Genome sequence of Mesoplasma corruscae ELCA-2 (ATCC 49579).</title>
        <authorList>
            <person name="Lo W.-S."/>
            <person name="Kuo C.-H."/>
        </authorList>
    </citation>
    <scope>NUCLEOTIDE SEQUENCE [LARGE SCALE GENOMIC DNA]</scope>
    <source>
        <strain evidence="3 4">ELCA-2</strain>
    </source>
</reference>
<evidence type="ECO:0000313" key="3">
    <source>
        <dbReference type="EMBL" id="PPE06337.1"/>
    </source>
</evidence>
<name>A0A2S5RGC0_9MOLU</name>
<proteinExistence type="inferred from homology"/>
<dbReference type="Proteomes" id="UP000239785">
    <property type="component" value="Unassembled WGS sequence"/>
</dbReference>
<dbReference type="InterPro" id="IPR050116">
    <property type="entry name" value="DNA_polymerase-Y"/>
</dbReference>
<dbReference type="CDD" id="cd03586">
    <property type="entry name" value="PolY_Pol_IV_kappa"/>
    <property type="match status" value="1"/>
</dbReference>
<dbReference type="PANTHER" id="PTHR11076">
    <property type="entry name" value="DNA REPAIR POLYMERASE UMUC / TRANSFERASE FAMILY MEMBER"/>
    <property type="match status" value="1"/>
</dbReference>
<dbReference type="InterPro" id="IPR036775">
    <property type="entry name" value="DNA_pol_Y-fam_lit_finger_sf"/>
</dbReference>
<dbReference type="InterPro" id="IPR043128">
    <property type="entry name" value="Rev_trsase/Diguanyl_cyclase"/>
</dbReference>
<evidence type="ECO:0000256" key="1">
    <source>
        <dbReference type="ARBA" id="ARBA00010945"/>
    </source>
</evidence>
<dbReference type="PROSITE" id="PS50173">
    <property type="entry name" value="UMUC"/>
    <property type="match status" value="1"/>
</dbReference>
<dbReference type="AlphaFoldDB" id="A0A2S5RGC0"/>
<dbReference type="OrthoDB" id="9808813at2"/>
<comment type="caution">
    <text evidence="3">The sequence shown here is derived from an EMBL/GenBank/DDBJ whole genome shotgun (WGS) entry which is preliminary data.</text>
</comment>
<dbReference type="InterPro" id="IPR043502">
    <property type="entry name" value="DNA/RNA_pol_sf"/>
</dbReference>
<organism evidence="3 4">
    <name type="scientific">Mesoplasma corruscae</name>
    <dbReference type="NCBI Taxonomy" id="216874"/>
    <lineage>
        <taxon>Bacteria</taxon>
        <taxon>Bacillati</taxon>
        <taxon>Mycoplasmatota</taxon>
        <taxon>Mollicutes</taxon>
        <taxon>Entomoplasmatales</taxon>
        <taxon>Entomoplasmataceae</taxon>
        <taxon>Mesoplasma</taxon>
    </lineage>
</organism>
<evidence type="ECO:0000313" key="4">
    <source>
        <dbReference type="Proteomes" id="UP000239785"/>
    </source>
</evidence>
<dbReference type="InterPro" id="IPR001126">
    <property type="entry name" value="UmuC"/>
</dbReference>
<dbReference type="InterPro" id="IPR022880">
    <property type="entry name" value="DNApol_IV"/>
</dbReference>
<dbReference type="PANTHER" id="PTHR11076:SF33">
    <property type="entry name" value="DNA POLYMERASE KAPPA"/>
    <property type="match status" value="1"/>
</dbReference>
<dbReference type="GO" id="GO:0042276">
    <property type="term" value="P:error-prone translesion synthesis"/>
    <property type="evidence" value="ECO:0007669"/>
    <property type="project" value="TreeGrafter"/>
</dbReference>
<dbReference type="Gene3D" id="1.10.150.20">
    <property type="entry name" value="5' to 3' exonuclease, C-terminal subdomain"/>
    <property type="match status" value="1"/>
</dbReference>
<dbReference type="Gene3D" id="3.30.70.270">
    <property type="match status" value="1"/>
</dbReference>
<dbReference type="GO" id="GO:0003887">
    <property type="term" value="F:DNA-directed DNA polymerase activity"/>
    <property type="evidence" value="ECO:0007669"/>
    <property type="project" value="InterPro"/>
</dbReference>
<dbReference type="Pfam" id="PF00817">
    <property type="entry name" value="IMS"/>
    <property type="match status" value="1"/>
</dbReference>
<dbReference type="Gene3D" id="3.40.1170.60">
    <property type="match status" value="1"/>
</dbReference>
<dbReference type="InterPro" id="IPR017961">
    <property type="entry name" value="DNA_pol_Y-fam_little_finger"/>
</dbReference>
<dbReference type="RefSeq" id="WP_104208164.1">
    <property type="nucleotide sequence ID" value="NZ_PHNF01000002.1"/>
</dbReference>
<accession>A0A2S5RGC0</accession>
<dbReference type="Gene3D" id="3.30.1490.100">
    <property type="entry name" value="DNA polymerase, Y-family, little finger domain"/>
    <property type="match status" value="1"/>
</dbReference>
<dbReference type="GO" id="GO:0003684">
    <property type="term" value="F:damaged DNA binding"/>
    <property type="evidence" value="ECO:0007669"/>
    <property type="project" value="InterPro"/>
</dbReference>
<dbReference type="GO" id="GO:0005829">
    <property type="term" value="C:cytosol"/>
    <property type="evidence" value="ECO:0007669"/>
    <property type="project" value="TreeGrafter"/>
</dbReference>
<protein>
    <submittedName>
        <fullName evidence="3">DNA polymerase IV</fullName>
    </submittedName>
</protein>
<dbReference type="SUPFAM" id="SSF56672">
    <property type="entry name" value="DNA/RNA polymerases"/>
    <property type="match status" value="1"/>
</dbReference>
<gene>
    <name evidence="3" type="primary">dinB</name>
    <name evidence="3" type="ORF">MCORR_v1c06420</name>
</gene>
<dbReference type="GO" id="GO:0006281">
    <property type="term" value="P:DNA repair"/>
    <property type="evidence" value="ECO:0007669"/>
    <property type="project" value="InterPro"/>
</dbReference>
<dbReference type="GO" id="GO:0009432">
    <property type="term" value="P:SOS response"/>
    <property type="evidence" value="ECO:0007669"/>
    <property type="project" value="TreeGrafter"/>
</dbReference>
<dbReference type="EMBL" id="PHNF01000002">
    <property type="protein sequence ID" value="PPE06337.1"/>
    <property type="molecule type" value="Genomic_DNA"/>
</dbReference>
<evidence type="ECO:0000259" key="2">
    <source>
        <dbReference type="PROSITE" id="PS50173"/>
    </source>
</evidence>
<sequence length="367" mass="41884">MKKEQIILHLDMDAFFASCEQANNPSLKNKPIIVSRYDEKSIVVAASYECRKYGVKAGMPIFKVKQLLKNVEFHIVSSGYDLYEKYSKKIFDIIKSQFTHKVEIYGLDECFIDVSDIWSFYGSVKNLCLAIQAAIYQTTTLTCSIGASFNKMFAKMASDMQKPNGIQIITKQNFKSLIWSMDISNVIGIGHSAQKQIEALKISKVFEFVEIDENLVAKLFGKVGFKIQKALKGEDYSFVDYLSHDIKSISKEKTLTANNKLLVGDEEIKELLFQLTKNVVFKLKENNLKAKTIQLSIKFFEDNKKSKLRKTYSLTLNKHTNDLEIIFANLISKLYEIEKENYVSLIGCGVSQLKEISKIVIQSELEL</sequence>
<comment type="similarity">
    <text evidence="1">Belongs to the DNA polymerase type-Y family.</text>
</comment>
<feature type="domain" description="UmuC" evidence="2">
    <location>
        <begin position="7"/>
        <end position="190"/>
    </location>
</feature>
<dbReference type="Pfam" id="PF11799">
    <property type="entry name" value="IMS_C"/>
    <property type="match status" value="1"/>
</dbReference>
<keyword evidence="4" id="KW-1185">Reference proteome</keyword>